<accession>A0A5J6TY73</accession>
<dbReference type="GeneID" id="80019212"/>
<proteinExistence type="predicted"/>
<evidence type="ECO:0000313" key="2">
    <source>
        <dbReference type="Proteomes" id="UP000326486"/>
    </source>
</evidence>
<sequence>MQDENVQTPWTAAEVKRYHFRSLLLRRELHPPRNNDGITIRTWRLLGWGLVPGGLHLHVATIAPQAEFGRRGARAPGTWKRLLRLLWQDTGWTRHVYCPDRPPHRVALNLRLPCLQLSLHWSAFRPQARVEGAHYRAPCAACEADGRRPPAERDAT</sequence>
<dbReference type="Proteomes" id="UP000326486">
    <property type="component" value="Segment"/>
</dbReference>
<dbReference type="KEGG" id="vg:80019212"/>
<dbReference type="EMBL" id="MN234216">
    <property type="protein sequence ID" value="QFG13342.1"/>
    <property type="molecule type" value="Genomic_DNA"/>
</dbReference>
<protein>
    <submittedName>
        <fullName evidence="1">Uncharacterized protein</fullName>
    </submittedName>
</protein>
<organism evidence="1 2">
    <name type="scientific">Streptomyces phage Gilgamesh</name>
    <dbReference type="NCBI Taxonomy" id="2599890"/>
    <lineage>
        <taxon>Viruses</taxon>
        <taxon>Duplodnaviria</taxon>
        <taxon>Heunggongvirae</taxon>
        <taxon>Uroviricota</taxon>
        <taxon>Caudoviricetes</taxon>
        <taxon>Gilgameshvirus</taxon>
        <taxon>Gilgameshvirus gilgamesh</taxon>
    </lineage>
</organism>
<gene>
    <name evidence="1" type="primary">150</name>
    <name evidence="1" type="ORF">SEA_GILGAMESH_150</name>
</gene>
<name>A0A5J6TY73_9CAUD</name>
<reference evidence="1 2" key="1">
    <citation type="submission" date="2019-07" db="EMBL/GenBank/DDBJ databases">
        <authorList>
            <person name="Almisry A."/>
            <person name="Mousa M."/>
            <person name="Gordon L.L."/>
            <person name="Lee M."/>
            <person name="Mandava P."/>
            <person name="Moxley J.T."/>
            <person name="Shaffer C.D."/>
            <person name="Weston-Hafer K.A."/>
            <person name="Garlena R.A."/>
            <person name="Russell D.A."/>
            <person name="Pope W.H."/>
            <person name="Jacobs-Sera D."/>
            <person name="Hatfull G.F."/>
        </authorList>
    </citation>
    <scope>NUCLEOTIDE SEQUENCE [LARGE SCALE GENOMIC DNA]</scope>
</reference>
<evidence type="ECO:0000313" key="1">
    <source>
        <dbReference type="EMBL" id="QFG13342.1"/>
    </source>
</evidence>
<dbReference type="RefSeq" id="YP_010754618.1">
    <property type="nucleotide sequence ID" value="NC_073461.1"/>
</dbReference>
<keyword evidence="2" id="KW-1185">Reference proteome</keyword>